<proteinExistence type="predicted"/>
<protein>
    <submittedName>
        <fullName evidence="1">Uncharacterized protein</fullName>
    </submittedName>
</protein>
<keyword evidence="2" id="KW-1185">Reference proteome</keyword>
<evidence type="ECO:0000313" key="1">
    <source>
        <dbReference type="EMBL" id="CAG9313149.1"/>
    </source>
</evidence>
<organism evidence="1 2">
    <name type="scientific">Blepharisma stoltei</name>
    <dbReference type="NCBI Taxonomy" id="1481888"/>
    <lineage>
        <taxon>Eukaryota</taxon>
        <taxon>Sar</taxon>
        <taxon>Alveolata</taxon>
        <taxon>Ciliophora</taxon>
        <taxon>Postciliodesmatophora</taxon>
        <taxon>Heterotrichea</taxon>
        <taxon>Heterotrichida</taxon>
        <taxon>Blepharismidae</taxon>
        <taxon>Blepharisma</taxon>
    </lineage>
</organism>
<dbReference type="Proteomes" id="UP001162131">
    <property type="component" value="Unassembled WGS sequence"/>
</dbReference>
<accession>A0AAU9IMZ9</accession>
<dbReference type="AlphaFoldDB" id="A0AAU9IMZ9"/>
<dbReference type="EMBL" id="CAJZBQ010000010">
    <property type="protein sequence ID" value="CAG9313149.1"/>
    <property type="molecule type" value="Genomic_DNA"/>
</dbReference>
<gene>
    <name evidence="1" type="ORF">BSTOLATCC_MIC8757</name>
</gene>
<evidence type="ECO:0000313" key="2">
    <source>
        <dbReference type="Proteomes" id="UP001162131"/>
    </source>
</evidence>
<reference evidence="1" key="1">
    <citation type="submission" date="2021-09" db="EMBL/GenBank/DDBJ databases">
        <authorList>
            <consortium name="AG Swart"/>
            <person name="Singh M."/>
            <person name="Singh A."/>
            <person name="Seah K."/>
            <person name="Emmerich C."/>
        </authorList>
    </citation>
    <scope>NUCLEOTIDE SEQUENCE</scope>
    <source>
        <strain evidence="1">ATCC30299</strain>
    </source>
</reference>
<comment type="caution">
    <text evidence="1">The sequence shown here is derived from an EMBL/GenBank/DDBJ whole genome shotgun (WGS) entry which is preliminary data.</text>
</comment>
<name>A0AAU9IMZ9_9CILI</name>
<sequence>MALFDLAPSFAYRLRSSPKITAYQLWIHFSKWFSKKPALFNFLLIWAFGSPLIELVTKKPRLEREVNSSML</sequence>